<comment type="catalytic activity">
    <reaction evidence="12">
        <text>glucuronate acceptor + UDP-alpha-D-glucuronate = acceptor beta-D-glucuronoside + UDP + H(+)</text>
        <dbReference type="Rhea" id="RHEA:21032"/>
        <dbReference type="ChEBI" id="CHEBI:15378"/>
        <dbReference type="ChEBI" id="CHEBI:58052"/>
        <dbReference type="ChEBI" id="CHEBI:58223"/>
        <dbReference type="ChEBI" id="CHEBI:132367"/>
        <dbReference type="ChEBI" id="CHEBI:132368"/>
        <dbReference type="EC" id="2.4.1.17"/>
    </reaction>
</comment>
<evidence type="ECO:0000256" key="12">
    <source>
        <dbReference type="RuleBase" id="RU362059"/>
    </source>
</evidence>
<dbReference type="InterPro" id="IPR035595">
    <property type="entry name" value="UDP_glycos_trans_CS"/>
</dbReference>
<evidence type="ECO:0000256" key="7">
    <source>
        <dbReference type="ARBA" id="ARBA00022989"/>
    </source>
</evidence>
<evidence type="ECO:0000256" key="5">
    <source>
        <dbReference type="ARBA" id="ARBA00022692"/>
    </source>
</evidence>
<protein>
    <recommendedName>
        <fullName evidence="12">UDP-glucuronosyltransferase</fullName>
        <ecNumber evidence="12">2.4.1.17</ecNumber>
    </recommendedName>
</protein>
<evidence type="ECO:0000256" key="10">
    <source>
        <dbReference type="ARBA" id="ARBA00046288"/>
    </source>
</evidence>
<dbReference type="Pfam" id="PF00201">
    <property type="entry name" value="UDPGT"/>
    <property type="match status" value="1"/>
</dbReference>
<organism evidence="13 14">
    <name type="scientific">Nezara viridula</name>
    <name type="common">Southern green stink bug</name>
    <name type="synonym">Cimex viridulus</name>
    <dbReference type="NCBI Taxonomy" id="85310"/>
    <lineage>
        <taxon>Eukaryota</taxon>
        <taxon>Metazoa</taxon>
        <taxon>Ecdysozoa</taxon>
        <taxon>Arthropoda</taxon>
        <taxon>Hexapoda</taxon>
        <taxon>Insecta</taxon>
        <taxon>Pterygota</taxon>
        <taxon>Neoptera</taxon>
        <taxon>Paraneoptera</taxon>
        <taxon>Hemiptera</taxon>
        <taxon>Heteroptera</taxon>
        <taxon>Panheteroptera</taxon>
        <taxon>Pentatomomorpha</taxon>
        <taxon>Pentatomoidea</taxon>
        <taxon>Pentatomidae</taxon>
        <taxon>Pentatominae</taxon>
        <taxon>Nezara</taxon>
    </lineage>
</organism>
<comment type="subcellular location">
    <subcellularLocation>
        <location evidence="10">Endomembrane system</location>
        <topology evidence="10">Single-pass type I membrane protein</topology>
    </subcellularLocation>
    <subcellularLocation>
        <location evidence="1">Endoplasmic reticulum</location>
    </subcellularLocation>
    <subcellularLocation>
        <location evidence="12">Membrane</location>
        <topology evidence="12">Single-pass membrane protein</topology>
    </subcellularLocation>
</comment>
<dbReference type="EMBL" id="OV725077">
    <property type="protein sequence ID" value="CAH1389503.1"/>
    <property type="molecule type" value="Genomic_DNA"/>
</dbReference>
<evidence type="ECO:0000256" key="4">
    <source>
        <dbReference type="ARBA" id="ARBA00022679"/>
    </source>
</evidence>
<dbReference type="GO" id="GO:0005783">
    <property type="term" value="C:endoplasmic reticulum"/>
    <property type="evidence" value="ECO:0007669"/>
    <property type="project" value="UniProtKB-SubCell"/>
</dbReference>
<keyword evidence="6" id="KW-0256">Endoplasmic reticulum</keyword>
<keyword evidence="8 12" id="KW-0472">Membrane</keyword>
<dbReference type="InterPro" id="IPR050271">
    <property type="entry name" value="UDP-glycosyltransferase"/>
</dbReference>
<dbReference type="PANTHER" id="PTHR48043">
    <property type="entry name" value="EG:EG0003.4 PROTEIN-RELATED"/>
    <property type="match status" value="1"/>
</dbReference>
<dbReference type="FunFam" id="3.40.50.2000:FF:000050">
    <property type="entry name" value="UDP-glucuronosyltransferase"/>
    <property type="match status" value="1"/>
</dbReference>
<keyword evidence="9" id="KW-0325">Glycoprotein</keyword>
<dbReference type="EC" id="2.4.1.17" evidence="12"/>
<feature type="transmembrane region" description="Helical" evidence="12">
    <location>
        <begin position="382"/>
        <end position="404"/>
    </location>
</feature>
<evidence type="ECO:0000313" key="14">
    <source>
        <dbReference type="Proteomes" id="UP001152798"/>
    </source>
</evidence>
<name>A0A9P0GXA1_NEZVI</name>
<dbReference type="InterPro" id="IPR002213">
    <property type="entry name" value="UDP_glucos_trans"/>
</dbReference>
<evidence type="ECO:0000256" key="8">
    <source>
        <dbReference type="ARBA" id="ARBA00023136"/>
    </source>
</evidence>
<dbReference type="PANTHER" id="PTHR48043:SF159">
    <property type="entry name" value="EG:EG0003.4 PROTEIN-RELATED"/>
    <property type="match status" value="1"/>
</dbReference>
<keyword evidence="7 12" id="KW-1133">Transmembrane helix</keyword>
<comment type="similarity">
    <text evidence="2 11">Belongs to the UDP-glycosyltransferase family.</text>
</comment>
<sequence length="418" mass="48080">MSTISEEMSEIFYGNQIAQEIIHSSDKYDAVIIESYFLQEPVSALIHKFNCVGIEISSLGDSAWIAEMSGLPLNPAFQLDFKSRLSDEMSILERIYNVYVTAASLAFSYYHMYPMQGIMDKYFNYTGWETRPPLQKLLINRSLILVNSDPVLSYPYPTAPHVKNIAGLNLMPNKPLPNDLEEYMNGSEKGVIYVSLGSNLNTSEIMRSKIGHSFLKIFENRPQRVIIKWEKEVEHSEMLQNVRTGNWFPQRDILAHKNCILFVTHGGFLSLTESLFYGVPVIGLPFFGDQPKNMIQVHKAGYGLMIKDDNISVHSLTWALKEILSNPRYRNEAQRRSQMLRNRQHTPLAEAVYWVEHAIKYPNFLTPKSAFMSFWEKRIFDVGTFIIVIVSIISLFTTTMYISCKTNVRNKEQKAKLE</sequence>
<keyword evidence="5 12" id="KW-0812">Transmembrane</keyword>
<evidence type="ECO:0000256" key="1">
    <source>
        <dbReference type="ARBA" id="ARBA00004240"/>
    </source>
</evidence>
<evidence type="ECO:0000256" key="3">
    <source>
        <dbReference type="ARBA" id="ARBA00022676"/>
    </source>
</evidence>
<accession>A0A9P0GXA1</accession>
<dbReference type="CDD" id="cd03784">
    <property type="entry name" value="GT1_Gtf-like"/>
    <property type="match status" value="1"/>
</dbReference>
<reference evidence="13" key="1">
    <citation type="submission" date="2022-01" db="EMBL/GenBank/DDBJ databases">
        <authorList>
            <person name="King R."/>
        </authorList>
    </citation>
    <scope>NUCLEOTIDE SEQUENCE</scope>
</reference>
<keyword evidence="4 11" id="KW-0808">Transferase</keyword>
<evidence type="ECO:0000313" key="13">
    <source>
        <dbReference type="EMBL" id="CAH1389503.1"/>
    </source>
</evidence>
<dbReference type="Proteomes" id="UP001152798">
    <property type="component" value="Chromosome 1"/>
</dbReference>
<dbReference type="GO" id="GO:0015020">
    <property type="term" value="F:glucuronosyltransferase activity"/>
    <property type="evidence" value="ECO:0007669"/>
    <property type="project" value="UniProtKB-EC"/>
</dbReference>
<keyword evidence="3 11" id="KW-0328">Glycosyltransferase</keyword>
<dbReference type="PROSITE" id="PS00375">
    <property type="entry name" value="UDPGT"/>
    <property type="match status" value="1"/>
</dbReference>
<gene>
    <name evidence="13" type="ORF">NEZAVI_LOCUS903</name>
</gene>
<keyword evidence="14" id="KW-1185">Reference proteome</keyword>
<dbReference type="GO" id="GO:0016020">
    <property type="term" value="C:membrane"/>
    <property type="evidence" value="ECO:0007669"/>
    <property type="project" value="UniProtKB-SubCell"/>
</dbReference>
<dbReference type="OrthoDB" id="5835829at2759"/>
<evidence type="ECO:0000256" key="6">
    <source>
        <dbReference type="ARBA" id="ARBA00022824"/>
    </source>
</evidence>
<dbReference type="Gene3D" id="3.40.50.2000">
    <property type="entry name" value="Glycogen Phosphorylase B"/>
    <property type="match status" value="1"/>
</dbReference>
<evidence type="ECO:0000256" key="11">
    <source>
        <dbReference type="RuleBase" id="RU003718"/>
    </source>
</evidence>
<dbReference type="SUPFAM" id="SSF53756">
    <property type="entry name" value="UDP-Glycosyltransferase/glycogen phosphorylase"/>
    <property type="match status" value="1"/>
</dbReference>
<dbReference type="AlphaFoldDB" id="A0A9P0GXA1"/>
<proteinExistence type="inferred from homology"/>
<evidence type="ECO:0000256" key="9">
    <source>
        <dbReference type="ARBA" id="ARBA00023180"/>
    </source>
</evidence>
<evidence type="ECO:0000256" key="2">
    <source>
        <dbReference type="ARBA" id="ARBA00009995"/>
    </source>
</evidence>